<dbReference type="InterPro" id="IPR051712">
    <property type="entry name" value="ARTD-AVP"/>
</dbReference>
<keyword evidence="1" id="KW-0520">NAD</keyword>
<evidence type="ECO:0000259" key="2">
    <source>
        <dbReference type="PROSITE" id="PS51059"/>
    </source>
</evidence>
<evidence type="ECO:0000313" key="3">
    <source>
        <dbReference type="EMBL" id="JAT28374.1"/>
    </source>
</evidence>
<dbReference type="InterPro" id="IPR012317">
    <property type="entry name" value="Poly(ADP-ribose)pol_cat_dom"/>
</dbReference>
<dbReference type="PROSITE" id="PS51059">
    <property type="entry name" value="PARP_CATALYTIC"/>
    <property type="match status" value="1"/>
</dbReference>
<dbReference type="GO" id="GO:0003950">
    <property type="term" value="F:NAD+ poly-ADP-ribosyltransferase activity"/>
    <property type="evidence" value="ECO:0007669"/>
    <property type="project" value="UniProtKB-UniRule"/>
</dbReference>
<sequence length="238" mass="26848">MAYKYDLGLGLGASPSTSRTMTHESSMVCQLTPGPQTENLVEPSSAEKAMVKSMISSTFPNIHITDIKKVDNSFLKAMYLVKKEEYKSRNQRVEEKTLLHVTGADNVKSIFKNNFDWRLVSRGKFGQGTSFSNDAKYANRYANQSIGNRRAFIITKVLVSNEIGGNYGLKVPMFKYDTTTGNGNKVFVKFCDNETLPSFVAYYNSNDLSRAHHVTVDFDDYYDLSYSDLDPFDFCDSD</sequence>
<dbReference type="SUPFAM" id="SSF56399">
    <property type="entry name" value="ADP-ribosylation"/>
    <property type="match status" value="1"/>
</dbReference>
<dbReference type="Pfam" id="PF00644">
    <property type="entry name" value="PARP"/>
    <property type="match status" value="1"/>
</dbReference>
<feature type="domain" description="PARP catalytic" evidence="2">
    <location>
        <begin position="23"/>
        <end position="225"/>
    </location>
</feature>
<name>A0A1B6LXM5_9HEMI</name>
<dbReference type="PANTHER" id="PTHR45740">
    <property type="entry name" value="POLY [ADP-RIBOSE] POLYMERASE"/>
    <property type="match status" value="1"/>
</dbReference>
<dbReference type="AlphaFoldDB" id="A0A1B6LXM5"/>
<gene>
    <name evidence="3" type="ORF">g.2161</name>
</gene>
<accession>A0A1B6LXM5</accession>
<reference evidence="3" key="1">
    <citation type="submission" date="2015-11" db="EMBL/GenBank/DDBJ databases">
        <title>De novo transcriptome assembly of four potential Pierce s Disease insect vectors from Arizona vineyards.</title>
        <authorList>
            <person name="Tassone E.E."/>
        </authorList>
    </citation>
    <scope>NUCLEOTIDE SEQUENCE</scope>
</reference>
<keyword evidence="1" id="KW-0808">Transferase</keyword>
<dbReference type="Gene3D" id="3.90.228.10">
    <property type="match status" value="1"/>
</dbReference>
<evidence type="ECO:0000256" key="1">
    <source>
        <dbReference type="RuleBase" id="RU362114"/>
    </source>
</evidence>
<dbReference type="GO" id="GO:1990404">
    <property type="term" value="F:NAD+-protein mono-ADP-ribosyltransferase activity"/>
    <property type="evidence" value="ECO:0007669"/>
    <property type="project" value="TreeGrafter"/>
</dbReference>
<proteinExistence type="predicted"/>
<dbReference type="EMBL" id="GEBQ01011603">
    <property type="protein sequence ID" value="JAT28374.1"/>
    <property type="molecule type" value="Transcribed_RNA"/>
</dbReference>
<dbReference type="PANTHER" id="PTHR45740:SF2">
    <property type="entry name" value="POLY [ADP-RIBOSE] POLYMERASE"/>
    <property type="match status" value="1"/>
</dbReference>
<organism evidence="3">
    <name type="scientific">Graphocephala atropunctata</name>
    <dbReference type="NCBI Taxonomy" id="36148"/>
    <lineage>
        <taxon>Eukaryota</taxon>
        <taxon>Metazoa</taxon>
        <taxon>Ecdysozoa</taxon>
        <taxon>Arthropoda</taxon>
        <taxon>Hexapoda</taxon>
        <taxon>Insecta</taxon>
        <taxon>Pterygota</taxon>
        <taxon>Neoptera</taxon>
        <taxon>Paraneoptera</taxon>
        <taxon>Hemiptera</taxon>
        <taxon>Auchenorrhyncha</taxon>
        <taxon>Membracoidea</taxon>
        <taxon>Cicadellidae</taxon>
        <taxon>Cicadellinae</taxon>
        <taxon>Cicadellini</taxon>
        <taxon>Graphocephala</taxon>
    </lineage>
</organism>
<dbReference type="GO" id="GO:0005634">
    <property type="term" value="C:nucleus"/>
    <property type="evidence" value="ECO:0007669"/>
    <property type="project" value="TreeGrafter"/>
</dbReference>
<keyword evidence="1" id="KW-0328">Glycosyltransferase</keyword>
<protein>
    <recommendedName>
        <fullName evidence="1">Poly [ADP-ribose] polymerase</fullName>
        <shortName evidence="1">PARP</shortName>
        <ecNumber evidence="1">2.4.2.-</ecNumber>
    </recommendedName>
</protein>
<dbReference type="EC" id="2.4.2.-" evidence="1"/>